<accession>A0ABR1LWZ8</accession>
<dbReference type="RefSeq" id="XP_066656292.1">
    <property type="nucleotide sequence ID" value="XM_066795451.1"/>
</dbReference>
<name>A0ABR1LWZ8_9PEZI</name>
<comment type="caution">
    <text evidence="2">The sequence shown here is derived from an EMBL/GenBank/DDBJ whole genome shotgun (WGS) entry which is preliminary data.</text>
</comment>
<sequence>MRSTLLLSLAFGLATSSPLEKRQKIEFKSVAAAAESVIATLPAAALGPTNVGVVATTQPPATSAYNLPSAVSKATSSITVANSPNVSLAPTTIPGNAKSAAAKRDIEERDASSAAATTTSCAQYTGKGPVVASTVISDWVKDPILTAAATDAPTPTGYVQAFSNLPGSLQMMGYLTVKSLDSYDTAKCADYCNNEPLCMGFDVYYERDPGANTTCSLPDKNPPSITFIGCTLYGFHVNGTLATNTGQWRDNFQVAITASNGYNKIGVKHPDIYNNIPGFYPPVELGNASIDALFWPPAVFQDKDALGRSKLYTYMGMRSLQQPYDPRVCASICSQQTATNAAHPDTNADGTQTYRPCNFFTAYVLAKNDIPVGLQCAFYMLPWNTTYATNTGYYDYPHWPNQDVSNHYTIYNSLAFTASTFGTDKADFGRNDTLKTAYLADPNAWQLS</sequence>
<keyword evidence="3" id="KW-1185">Reference proteome</keyword>
<keyword evidence="1" id="KW-0732">Signal</keyword>
<protein>
    <recommendedName>
        <fullName evidence="4">Apple domain-containing protein</fullName>
    </recommendedName>
</protein>
<reference evidence="2 3" key="1">
    <citation type="submission" date="2024-04" db="EMBL/GenBank/DDBJ databases">
        <title>Phyllosticta paracitricarpa is synonymous to the EU quarantine fungus P. citricarpa based on phylogenomic analyses.</title>
        <authorList>
            <consortium name="Lawrence Berkeley National Laboratory"/>
            <person name="Van ingen-buijs V.A."/>
            <person name="Van westerhoven A.C."/>
            <person name="Haridas S."/>
            <person name="Skiadas P."/>
            <person name="Martin F."/>
            <person name="Groenewald J.Z."/>
            <person name="Crous P.W."/>
            <person name="Seidl M.F."/>
        </authorList>
    </citation>
    <scope>NUCLEOTIDE SEQUENCE [LARGE SCALE GENOMIC DNA]</scope>
    <source>
        <strain evidence="2 3">CPC 17464</strain>
    </source>
</reference>
<organism evidence="2 3">
    <name type="scientific">Phyllosticta citribraziliensis</name>
    <dbReference type="NCBI Taxonomy" id="989973"/>
    <lineage>
        <taxon>Eukaryota</taxon>
        <taxon>Fungi</taxon>
        <taxon>Dikarya</taxon>
        <taxon>Ascomycota</taxon>
        <taxon>Pezizomycotina</taxon>
        <taxon>Dothideomycetes</taxon>
        <taxon>Dothideomycetes incertae sedis</taxon>
        <taxon>Botryosphaeriales</taxon>
        <taxon>Phyllostictaceae</taxon>
        <taxon>Phyllosticta</taxon>
    </lineage>
</organism>
<dbReference type="Proteomes" id="UP001360953">
    <property type="component" value="Unassembled WGS sequence"/>
</dbReference>
<evidence type="ECO:0000256" key="1">
    <source>
        <dbReference type="SAM" id="SignalP"/>
    </source>
</evidence>
<evidence type="ECO:0000313" key="3">
    <source>
        <dbReference type="Proteomes" id="UP001360953"/>
    </source>
</evidence>
<evidence type="ECO:0008006" key="4">
    <source>
        <dbReference type="Google" id="ProtNLM"/>
    </source>
</evidence>
<evidence type="ECO:0000313" key="2">
    <source>
        <dbReference type="EMBL" id="KAK7538605.1"/>
    </source>
</evidence>
<gene>
    <name evidence="2" type="ORF">J3D65DRAFT_336219</name>
</gene>
<dbReference type="PANTHER" id="PTHR36578:SF1">
    <property type="entry name" value="APPLE DOMAIN-CONTAINING PROTEIN"/>
    <property type="match status" value="1"/>
</dbReference>
<dbReference type="PANTHER" id="PTHR36578">
    <property type="entry name" value="CHROMOSOME 15, WHOLE GENOME SHOTGUN SEQUENCE"/>
    <property type="match status" value="1"/>
</dbReference>
<dbReference type="EMBL" id="JBBPEH010000005">
    <property type="protein sequence ID" value="KAK7538605.1"/>
    <property type="molecule type" value="Genomic_DNA"/>
</dbReference>
<feature type="chain" id="PRO_5046892204" description="Apple domain-containing protein" evidence="1">
    <location>
        <begin position="17"/>
        <end position="448"/>
    </location>
</feature>
<proteinExistence type="predicted"/>
<dbReference type="GeneID" id="92028357"/>
<feature type="signal peptide" evidence="1">
    <location>
        <begin position="1"/>
        <end position="16"/>
    </location>
</feature>